<protein>
    <recommendedName>
        <fullName evidence="4">PH domain-containing protein</fullName>
    </recommendedName>
</protein>
<feature type="transmembrane region" description="Helical" evidence="1">
    <location>
        <begin position="23"/>
        <end position="44"/>
    </location>
</feature>
<name>A0A0B5FJJ7_9BACT</name>
<dbReference type="KEGG" id="gsb:GSUB_14520"/>
<dbReference type="STRING" id="483547.GSUB_14520"/>
<dbReference type="RefSeq" id="WP_040201430.1">
    <property type="nucleotide sequence ID" value="NZ_CP010311.1"/>
</dbReference>
<evidence type="ECO:0000256" key="1">
    <source>
        <dbReference type="SAM" id="Phobius"/>
    </source>
</evidence>
<keyword evidence="3" id="KW-1185">Reference proteome</keyword>
<dbReference type="AlphaFoldDB" id="A0A0B5FJJ7"/>
<accession>A0A0B5FJJ7</accession>
<dbReference type="HOGENOM" id="CLU_125395_0_0_7"/>
<feature type="transmembrane region" description="Helical" evidence="1">
    <location>
        <begin position="50"/>
        <end position="67"/>
    </location>
</feature>
<dbReference type="EMBL" id="CP010311">
    <property type="protein sequence ID" value="AJF07518.1"/>
    <property type="molecule type" value="Genomic_DNA"/>
</dbReference>
<dbReference type="Proteomes" id="UP000035036">
    <property type="component" value="Chromosome"/>
</dbReference>
<keyword evidence="1" id="KW-1133">Transmembrane helix</keyword>
<organism evidence="2 3">
    <name type="scientific">Geoalkalibacter subterraneus</name>
    <dbReference type="NCBI Taxonomy" id="483547"/>
    <lineage>
        <taxon>Bacteria</taxon>
        <taxon>Pseudomonadati</taxon>
        <taxon>Thermodesulfobacteriota</taxon>
        <taxon>Desulfuromonadia</taxon>
        <taxon>Desulfuromonadales</taxon>
        <taxon>Geoalkalibacteraceae</taxon>
        <taxon>Geoalkalibacter</taxon>
    </lineage>
</organism>
<gene>
    <name evidence="2" type="ORF">GSUB_14520</name>
</gene>
<proteinExistence type="predicted"/>
<keyword evidence="1" id="KW-0812">Transmembrane</keyword>
<reference evidence="2 3" key="1">
    <citation type="journal article" date="2015" name="Genome Announc.">
        <title>Genomes of Geoalkalibacter ferrihydriticus Z-0531T and Geoalkalibacter subterraneus Red1T, Two Haloalkaliphilic Metal-Reducing Deltaproteobacteria.</title>
        <authorList>
            <person name="Badalamenti J.P."/>
            <person name="Krajmalnik-Brown R."/>
            <person name="Torres C.I."/>
            <person name="Bond D.R."/>
        </authorList>
    </citation>
    <scope>NUCLEOTIDE SEQUENCE [LARGE SCALE GENOMIC DNA]</scope>
    <source>
        <strain evidence="2 3">Red1</strain>
    </source>
</reference>
<evidence type="ECO:0000313" key="3">
    <source>
        <dbReference type="Proteomes" id="UP000035036"/>
    </source>
</evidence>
<feature type="transmembrane region" description="Helical" evidence="1">
    <location>
        <begin position="160"/>
        <end position="182"/>
    </location>
</feature>
<dbReference type="OrthoDB" id="5405752at2"/>
<sequence length="185" mass="20205">MSQAQNDPPASPHDTAQFRIRRAFLLPLGLLLALSVALLIVTLLQGQSTGKIIVLSALIIPVAGIFLESATRSAEIGPEAITIHKFLRNRSLRYDEVTEVEAVVVKKRAFLSISSEAHFLIISNAYADFPTLVRSLLSHVPDEVVTEQARKMAADPPVKSSDIVSCWIATTLMALILAVQLYGRF</sequence>
<evidence type="ECO:0000313" key="2">
    <source>
        <dbReference type="EMBL" id="AJF07518.1"/>
    </source>
</evidence>
<evidence type="ECO:0008006" key="4">
    <source>
        <dbReference type="Google" id="ProtNLM"/>
    </source>
</evidence>
<keyword evidence="1" id="KW-0472">Membrane</keyword>